<dbReference type="Pfam" id="PF03861">
    <property type="entry name" value="ANTAR"/>
    <property type="match status" value="1"/>
</dbReference>
<dbReference type="Pfam" id="PF13185">
    <property type="entry name" value="GAF_2"/>
    <property type="match status" value="1"/>
</dbReference>
<reference evidence="4 5" key="1">
    <citation type="journal article" date="2019" name="Int. J. Syst. Evol. Microbiol.">
        <title>The Global Catalogue of Microorganisms (GCM) 10K type strain sequencing project: providing services to taxonomists for standard genome sequencing and annotation.</title>
        <authorList>
            <consortium name="The Broad Institute Genomics Platform"/>
            <consortium name="The Broad Institute Genome Sequencing Center for Infectious Disease"/>
            <person name="Wu L."/>
            <person name="Ma J."/>
        </authorList>
    </citation>
    <scope>NUCLEOTIDE SEQUENCE [LARGE SCALE GENOMIC DNA]</scope>
    <source>
        <strain evidence="4 5">JCM 14917</strain>
    </source>
</reference>
<keyword evidence="5" id="KW-1185">Reference proteome</keyword>
<dbReference type="InterPro" id="IPR003018">
    <property type="entry name" value="GAF"/>
</dbReference>
<dbReference type="Proteomes" id="UP001500974">
    <property type="component" value="Unassembled WGS sequence"/>
</dbReference>
<dbReference type="RefSeq" id="WP_346027388.1">
    <property type="nucleotide sequence ID" value="NZ_BAAAON010000001.1"/>
</dbReference>
<gene>
    <name evidence="4" type="ORF">GCM10009784_05800</name>
</gene>
<organism evidence="4 5">
    <name type="scientific">Arthrobacter parietis</name>
    <dbReference type="NCBI Taxonomy" id="271434"/>
    <lineage>
        <taxon>Bacteria</taxon>
        <taxon>Bacillati</taxon>
        <taxon>Actinomycetota</taxon>
        <taxon>Actinomycetes</taxon>
        <taxon>Micrococcales</taxon>
        <taxon>Micrococcaceae</taxon>
        <taxon>Arthrobacter</taxon>
    </lineage>
</organism>
<dbReference type="SMART" id="SM01012">
    <property type="entry name" value="ANTAR"/>
    <property type="match status" value="1"/>
</dbReference>
<sequence>MAPDRDISDSEKLQALLLESPGFTEFLLGLSTISASLFNQDVPMHCAITVERDGGPTTVASSSALAQRLDEQQYAFDDGPCLTALRTGHTVFIPRLADDPRWRRYAHAISGEQIRSVLAVPIVTNGSSAAALNCYSRDLAGFDAAMIASVKEHAASISTILQLALRVHEPEHYPDDLSDVLKSRAVVDAAVALVMAQNRCSREAAMLMLHVAARHHDGRVQAVAQELLGTARARTVISRTANQPG</sequence>
<keyword evidence="2" id="KW-0804">Transcription</keyword>
<name>A0ABN3APC4_9MICC</name>
<dbReference type="PROSITE" id="PS50921">
    <property type="entry name" value="ANTAR"/>
    <property type="match status" value="1"/>
</dbReference>
<dbReference type="SMART" id="SM00065">
    <property type="entry name" value="GAF"/>
    <property type="match status" value="1"/>
</dbReference>
<dbReference type="InterPro" id="IPR036388">
    <property type="entry name" value="WH-like_DNA-bd_sf"/>
</dbReference>
<evidence type="ECO:0000256" key="2">
    <source>
        <dbReference type="ARBA" id="ARBA00023163"/>
    </source>
</evidence>
<evidence type="ECO:0000313" key="4">
    <source>
        <dbReference type="EMBL" id="GAA2173033.1"/>
    </source>
</evidence>
<dbReference type="EMBL" id="BAAAON010000001">
    <property type="protein sequence ID" value="GAA2173033.1"/>
    <property type="molecule type" value="Genomic_DNA"/>
</dbReference>
<dbReference type="InterPro" id="IPR029016">
    <property type="entry name" value="GAF-like_dom_sf"/>
</dbReference>
<dbReference type="Gene3D" id="1.10.10.10">
    <property type="entry name" value="Winged helix-like DNA-binding domain superfamily/Winged helix DNA-binding domain"/>
    <property type="match status" value="1"/>
</dbReference>
<accession>A0ABN3APC4</accession>
<evidence type="ECO:0000256" key="1">
    <source>
        <dbReference type="ARBA" id="ARBA00023015"/>
    </source>
</evidence>
<evidence type="ECO:0000313" key="5">
    <source>
        <dbReference type="Proteomes" id="UP001500974"/>
    </source>
</evidence>
<dbReference type="SUPFAM" id="SSF55781">
    <property type="entry name" value="GAF domain-like"/>
    <property type="match status" value="1"/>
</dbReference>
<dbReference type="InterPro" id="IPR005561">
    <property type="entry name" value="ANTAR"/>
</dbReference>
<protein>
    <submittedName>
        <fullName evidence="4">GAF and ANTAR domain-containing protein</fullName>
    </submittedName>
</protein>
<keyword evidence="1" id="KW-0805">Transcription regulation</keyword>
<evidence type="ECO:0000259" key="3">
    <source>
        <dbReference type="PROSITE" id="PS50921"/>
    </source>
</evidence>
<comment type="caution">
    <text evidence="4">The sequence shown here is derived from an EMBL/GenBank/DDBJ whole genome shotgun (WGS) entry which is preliminary data.</text>
</comment>
<dbReference type="Gene3D" id="3.30.450.40">
    <property type="match status" value="1"/>
</dbReference>
<feature type="domain" description="ANTAR" evidence="3">
    <location>
        <begin position="167"/>
        <end position="228"/>
    </location>
</feature>
<proteinExistence type="predicted"/>